<dbReference type="InterPro" id="IPR012910">
    <property type="entry name" value="Plug_dom"/>
</dbReference>
<dbReference type="RefSeq" id="WP_108115794.1">
    <property type="nucleotide sequence ID" value="NZ_QBKT01000007.1"/>
</dbReference>
<feature type="signal peptide" evidence="9">
    <location>
        <begin position="1"/>
        <end position="22"/>
    </location>
</feature>
<dbReference type="Proteomes" id="UP000244090">
    <property type="component" value="Unassembled WGS sequence"/>
</dbReference>
<dbReference type="GO" id="GO:0015344">
    <property type="term" value="F:siderophore uptake transmembrane transporter activity"/>
    <property type="evidence" value="ECO:0007669"/>
    <property type="project" value="TreeGrafter"/>
</dbReference>
<evidence type="ECO:0000256" key="6">
    <source>
        <dbReference type="ARBA" id="ARBA00023136"/>
    </source>
</evidence>
<keyword evidence="11" id="KW-0675">Receptor</keyword>
<sequence length="913" mass="101137">MKTFNNVFFAVAMFFITSVAFAQGTITGKVTDDAGPLPGANIVEKGTSNGVSTNFNGEFTLNVTTSSGTIEISYVGFTTKSIPFNLNGGTQDLGSITLVADNSLDEVVIVGVVDIAKERETPVAVSTIKAEEIVERLGNQELPELLNATPSVYATKSGGGFGDSRINIRGFDQVNTAVLVNGVPVNDMENGAVYWSNWTGLADVASAIQVQRGLGSSKLAISSVGGTLNIVTKTTDRNEGGFVGTTLGNDNYLKTIASYSTGRMENGFAFTGLFSRTAGDGYINGTAFEGYNYFLGFGWTDEDRTHDLQFTVTGAPQVHNQRTTSFFNAATIAQYLQYGDKYNFNHGTLNGEEFNWRRNFYHKPVLSLNWDWNISDQTKLSSVAYASFGRGGGTGDIGRLPGFNFASSSIFRNQQTGEVLWDRIVQYNSGQAVTFSDGNVYQRTDEENGQFINDSRDNGLSRRASINSHNWFGLLANLNTQLSENLTLDVGVDARTYKGFHYRRLDNLLGADAYRDNDDVNNPNRILTNTYSSDFGSIVNVFKDIDDEDKIDYYNIGYVRWLGIFGQLEYKKDDISAFVQFSGSNQGFSREDLFLLTPAEGQRTDWENILGGTIKGGLNYNIDENHNVFGNVGYYSKQPLFDAVYLNNTNELNSDYRNEKVFGAELGYGYKSEKLNVNLNLYRTSWKDRYINLTGTFDVNNTPMDSNDDVQGVTNLVGLEQIHSGVELEFTYRPLDFLTFNGMASVGNWKYAGTVSGPAFNVNDANEVVGQNTLYLDDVKVGNSAQTTMRLAAIVEPVENLKFDIAWFRADDLYADINAEDFDEADNRGSLQLPAYNLFDGGMSFKWLVGEEKDKTINFRLNINNLFNTTYIAESQTNIFANPGDDTYDGINTANKAFFGFGRTWNFSIRYDF</sequence>
<evidence type="ECO:0000313" key="12">
    <source>
        <dbReference type="Proteomes" id="UP000244090"/>
    </source>
</evidence>
<dbReference type="PANTHER" id="PTHR30069">
    <property type="entry name" value="TONB-DEPENDENT OUTER MEMBRANE RECEPTOR"/>
    <property type="match status" value="1"/>
</dbReference>
<dbReference type="PANTHER" id="PTHR30069:SF53">
    <property type="entry name" value="COLICIN I RECEPTOR-RELATED"/>
    <property type="match status" value="1"/>
</dbReference>
<dbReference type="EMBL" id="QBKT01000007">
    <property type="protein sequence ID" value="PTX60192.1"/>
    <property type="molecule type" value="Genomic_DNA"/>
</dbReference>
<keyword evidence="12" id="KW-1185">Reference proteome</keyword>
<keyword evidence="2 8" id="KW-0813">Transport</keyword>
<dbReference type="PROSITE" id="PS52016">
    <property type="entry name" value="TONB_DEPENDENT_REC_3"/>
    <property type="match status" value="1"/>
</dbReference>
<dbReference type="Pfam" id="PF07715">
    <property type="entry name" value="Plug"/>
    <property type="match status" value="1"/>
</dbReference>
<dbReference type="InterPro" id="IPR008969">
    <property type="entry name" value="CarboxyPept-like_regulatory"/>
</dbReference>
<dbReference type="SUPFAM" id="SSF49464">
    <property type="entry name" value="Carboxypeptidase regulatory domain-like"/>
    <property type="match status" value="1"/>
</dbReference>
<protein>
    <submittedName>
        <fullName evidence="11">TonB-dependent receptor-like protein</fullName>
    </submittedName>
</protein>
<comment type="subcellular location">
    <subcellularLocation>
        <location evidence="1 8">Cell outer membrane</location>
        <topology evidence="1 8">Multi-pass membrane protein</topology>
    </subcellularLocation>
</comment>
<dbReference type="Gene3D" id="2.170.130.10">
    <property type="entry name" value="TonB-dependent receptor, plug domain"/>
    <property type="match status" value="1"/>
</dbReference>
<keyword evidence="7 8" id="KW-0998">Cell outer membrane</keyword>
<reference evidence="11 12" key="1">
    <citation type="submission" date="2018-04" db="EMBL/GenBank/DDBJ databases">
        <title>Genomic Encyclopedia of Archaeal and Bacterial Type Strains, Phase II (KMG-II): from individual species to whole genera.</title>
        <authorList>
            <person name="Goeker M."/>
        </authorList>
    </citation>
    <scope>NUCLEOTIDE SEQUENCE [LARGE SCALE GENOMIC DNA]</scope>
    <source>
        <strain evidence="11 12">DSM 25731</strain>
    </source>
</reference>
<comment type="caution">
    <text evidence="11">The sequence shown here is derived from an EMBL/GenBank/DDBJ whole genome shotgun (WGS) entry which is preliminary data.</text>
</comment>
<evidence type="ECO:0000256" key="9">
    <source>
        <dbReference type="SAM" id="SignalP"/>
    </source>
</evidence>
<evidence type="ECO:0000256" key="5">
    <source>
        <dbReference type="ARBA" id="ARBA00022729"/>
    </source>
</evidence>
<dbReference type="InterPro" id="IPR037066">
    <property type="entry name" value="Plug_dom_sf"/>
</dbReference>
<evidence type="ECO:0000256" key="4">
    <source>
        <dbReference type="ARBA" id="ARBA00022692"/>
    </source>
</evidence>
<keyword evidence="3 8" id="KW-1134">Transmembrane beta strand</keyword>
<comment type="similarity">
    <text evidence="8">Belongs to the TonB-dependent receptor family.</text>
</comment>
<keyword evidence="4 8" id="KW-0812">Transmembrane</keyword>
<proteinExistence type="inferred from homology"/>
<evidence type="ECO:0000313" key="11">
    <source>
        <dbReference type="EMBL" id="PTX60192.1"/>
    </source>
</evidence>
<dbReference type="Pfam" id="PF13715">
    <property type="entry name" value="CarbopepD_reg_2"/>
    <property type="match status" value="1"/>
</dbReference>
<evidence type="ECO:0000256" key="3">
    <source>
        <dbReference type="ARBA" id="ARBA00022452"/>
    </source>
</evidence>
<keyword evidence="5 9" id="KW-0732">Signal</keyword>
<feature type="chain" id="PRO_5015716827" evidence="9">
    <location>
        <begin position="23"/>
        <end position="913"/>
    </location>
</feature>
<name>A0A2T6BVU2_9FLAO</name>
<evidence type="ECO:0000256" key="1">
    <source>
        <dbReference type="ARBA" id="ARBA00004571"/>
    </source>
</evidence>
<gene>
    <name evidence="11" type="ORF">C8N46_107199</name>
</gene>
<organism evidence="11 12">
    <name type="scientific">Kordia periserrulae</name>
    <dbReference type="NCBI Taxonomy" id="701523"/>
    <lineage>
        <taxon>Bacteria</taxon>
        <taxon>Pseudomonadati</taxon>
        <taxon>Bacteroidota</taxon>
        <taxon>Flavobacteriia</taxon>
        <taxon>Flavobacteriales</taxon>
        <taxon>Flavobacteriaceae</taxon>
        <taxon>Kordia</taxon>
    </lineage>
</organism>
<dbReference type="SUPFAM" id="SSF56935">
    <property type="entry name" value="Porins"/>
    <property type="match status" value="1"/>
</dbReference>
<dbReference type="GO" id="GO:0009279">
    <property type="term" value="C:cell outer membrane"/>
    <property type="evidence" value="ECO:0007669"/>
    <property type="project" value="UniProtKB-SubCell"/>
</dbReference>
<dbReference type="Gene3D" id="2.60.40.1120">
    <property type="entry name" value="Carboxypeptidase-like, regulatory domain"/>
    <property type="match status" value="1"/>
</dbReference>
<feature type="domain" description="TonB-dependent receptor plug" evidence="10">
    <location>
        <begin position="118"/>
        <end position="227"/>
    </location>
</feature>
<keyword evidence="6 8" id="KW-0472">Membrane</keyword>
<accession>A0A2T6BVU2</accession>
<evidence type="ECO:0000259" key="10">
    <source>
        <dbReference type="Pfam" id="PF07715"/>
    </source>
</evidence>
<dbReference type="OrthoDB" id="9761152at2"/>
<dbReference type="GO" id="GO:0044718">
    <property type="term" value="P:siderophore transmembrane transport"/>
    <property type="evidence" value="ECO:0007669"/>
    <property type="project" value="TreeGrafter"/>
</dbReference>
<evidence type="ECO:0000256" key="7">
    <source>
        <dbReference type="ARBA" id="ARBA00023237"/>
    </source>
</evidence>
<evidence type="ECO:0000256" key="8">
    <source>
        <dbReference type="PROSITE-ProRule" id="PRU01360"/>
    </source>
</evidence>
<dbReference type="InterPro" id="IPR036942">
    <property type="entry name" value="Beta-barrel_TonB_sf"/>
</dbReference>
<evidence type="ECO:0000256" key="2">
    <source>
        <dbReference type="ARBA" id="ARBA00022448"/>
    </source>
</evidence>
<dbReference type="AlphaFoldDB" id="A0A2T6BVU2"/>
<dbReference type="Gene3D" id="2.40.170.20">
    <property type="entry name" value="TonB-dependent receptor, beta-barrel domain"/>
    <property type="match status" value="1"/>
</dbReference>
<dbReference type="InterPro" id="IPR039426">
    <property type="entry name" value="TonB-dep_rcpt-like"/>
</dbReference>